<comment type="caution">
    <text evidence="4">The sequence shown here is derived from an EMBL/GenBank/DDBJ whole genome shotgun (WGS) entry which is preliminary data.</text>
</comment>
<sequence length="100" mass="11003">MIPETRAFCPRGLGIIPYALPSSVELAEATVKELAEYDVVMWEKHGVCAVGENVMEAFDMIDTLSKSAQIYLTAKSMGFEPDGMSEALMEELKVAFNLPK</sequence>
<dbReference type="InterPro" id="IPR001303">
    <property type="entry name" value="Aldolase_II/adducin_N"/>
</dbReference>
<protein>
    <submittedName>
        <fullName evidence="4">Rhamnulose-1-phosphate aldolase</fullName>
    </submittedName>
</protein>
<feature type="domain" description="Class II aldolase/adducin N-terminal" evidence="3">
    <location>
        <begin position="10"/>
        <end position="72"/>
    </location>
</feature>
<dbReference type="GO" id="GO:0005829">
    <property type="term" value="C:cytosol"/>
    <property type="evidence" value="ECO:0007669"/>
    <property type="project" value="TreeGrafter"/>
</dbReference>
<dbReference type="SUPFAM" id="SSF53639">
    <property type="entry name" value="AraD/HMP-PK domain-like"/>
    <property type="match status" value="1"/>
</dbReference>
<dbReference type="GO" id="GO:0016832">
    <property type="term" value="F:aldehyde-lyase activity"/>
    <property type="evidence" value="ECO:0007669"/>
    <property type="project" value="TreeGrafter"/>
</dbReference>
<reference evidence="4 5" key="1">
    <citation type="journal article" date="2015" name="Microbes Environ.">
        <title>Distribution and evolution of nitrogen fixation genes in the phylum bacteroidetes.</title>
        <authorList>
            <person name="Inoue J."/>
            <person name="Oshima K."/>
            <person name="Suda W."/>
            <person name="Sakamoto M."/>
            <person name="Iino T."/>
            <person name="Noda S."/>
            <person name="Hongoh Y."/>
            <person name="Hattori M."/>
            <person name="Ohkuma M."/>
        </authorList>
    </citation>
    <scope>NUCLEOTIDE SEQUENCE [LARGE SCALE GENOMIC DNA]</scope>
    <source>
        <strain evidence="4 5">JCM 15093</strain>
    </source>
</reference>
<dbReference type="PANTHER" id="PTHR22789:SF0">
    <property type="entry name" value="3-OXO-TETRONATE 4-PHOSPHATE DECARBOXYLASE-RELATED"/>
    <property type="match status" value="1"/>
</dbReference>
<proteinExistence type="predicted"/>
<evidence type="ECO:0000256" key="1">
    <source>
        <dbReference type="ARBA" id="ARBA00022723"/>
    </source>
</evidence>
<evidence type="ECO:0000259" key="3">
    <source>
        <dbReference type="Pfam" id="PF00596"/>
    </source>
</evidence>
<dbReference type="InterPro" id="IPR050197">
    <property type="entry name" value="Aldolase_class_II_sugar_metab"/>
</dbReference>
<dbReference type="PANTHER" id="PTHR22789">
    <property type="entry name" value="FUCULOSE PHOSPHATE ALDOLASE"/>
    <property type="match status" value="1"/>
</dbReference>
<dbReference type="GO" id="GO:0046872">
    <property type="term" value="F:metal ion binding"/>
    <property type="evidence" value="ECO:0007669"/>
    <property type="project" value="UniProtKB-KW"/>
</dbReference>
<dbReference type="AlphaFoldDB" id="A0A069D4L3"/>
<organism evidence="4 5">
    <name type="scientific">Bacteroides graminisolvens DSM 19988 = JCM 15093</name>
    <dbReference type="NCBI Taxonomy" id="1121097"/>
    <lineage>
        <taxon>Bacteria</taxon>
        <taxon>Pseudomonadati</taxon>
        <taxon>Bacteroidota</taxon>
        <taxon>Bacteroidia</taxon>
        <taxon>Bacteroidales</taxon>
        <taxon>Bacteroidaceae</taxon>
        <taxon>Bacteroides</taxon>
    </lineage>
</organism>
<keyword evidence="1" id="KW-0479">Metal-binding</keyword>
<gene>
    <name evidence="4" type="ORF">JCM15093_165</name>
</gene>
<dbReference type="Gene3D" id="3.40.225.10">
    <property type="entry name" value="Class II aldolase/adducin N-terminal domain"/>
    <property type="match status" value="1"/>
</dbReference>
<evidence type="ECO:0000313" key="5">
    <source>
        <dbReference type="Proteomes" id="UP000027601"/>
    </source>
</evidence>
<keyword evidence="2" id="KW-0456">Lyase</keyword>
<evidence type="ECO:0000313" key="4">
    <source>
        <dbReference type="EMBL" id="GAK35089.1"/>
    </source>
</evidence>
<dbReference type="eggNOG" id="COG0235">
    <property type="taxonomic scope" value="Bacteria"/>
</dbReference>
<dbReference type="Pfam" id="PF00596">
    <property type="entry name" value="Aldolase_II"/>
    <property type="match status" value="1"/>
</dbReference>
<dbReference type="Proteomes" id="UP000027601">
    <property type="component" value="Unassembled WGS sequence"/>
</dbReference>
<dbReference type="GO" id="GO:0019323">
    <property type="term" value="P:pentose catabolic process"/>
    <property type="evidence" value="ECO:0007669"/>
    <property type="project" value="TreeGrafter"/>
</dbReference>
<dbReference type="EMBL" id="BAJS01000001">
    <property type="protein sequence ID" value="GAK35089.1"/>
    <property type="molecule type" value="Genomic_DNA"/>
</dbReference>
<keyword evidence="5" id="KW-1185">Reference proteome</keyword>
<accession>A0A069D4L3</accession>
<name>A0A069D4L3_9BACE</name>
<evidence type="ECO:0000256" key="2">
    <source>
        <dbReference type="ARBA" id="ARBA00023239"/>
    </source>
</evidence>
<dbReference type="InterPro" id="IPR036409">
    <property type="entry name" value="Aldolase_II/adducin_N_sf"/>
</dbReference>